<feature type="domain" description="TfoX N-terminal" evidence="1">
    <location>
        <begin position="11"/>
        <end position="97"/>
    </location>
</feature>
<dbReference type="RefSeq" id="WP_132286620.1">
    <property type="nucleotide sequence ID" value="NZ_SMFU01000007.1"/>
</dbReference>
<dbReference type="PANTHER" id="PTHR36121:SF1">
    <property type="entry name" value="PROTEIN SXY"/>
    <property type="match status" value="1"/>
</dbReference>
<evidence type="ECO:0000259" key="1">
    <source>
        <dbReference type="Pfam" id="PF04993"/>
    </source>
</evidence>
<dbReference type="InterPro" id="IPR007076">
    <property type="entry name" value="TfoX_N"/>
</dbReference>
<evidence type="ECO:0000313" key="3">
    <source>
        <dbReference type="Proteomes" id="UP000294546"/>
    </source>
</evidence>
<dbReference type="AlphaFoldDB" id="A0A4R1GN65"/>
<keyword evidence="3" id="KW-1185">Reference proteome</keyword>
<name>A0A4R1GN65_9GAMM</name>
<gene>
    <name evidence="2" type="ORF">CLV83_0349</name>
</gene>
<dbReference type="SUPFAM" id="SSF159894">
    <property type="entry name" value="YgaC/TfoX-N like"/>
    <property type="match status" value="1"/>
</dbReference>
<dbReference type="Proteomes" id="UP000294546">
    <property type="component" value="Unassembled WGS sequence"/>
</dbReference>
<protein>
    <submittedName>
        <fullName evidence="2">DNA transformation protein</fullName>
    </submittedName>
</protein>
<dbReference type="Gene3D" id="3.30.1460.30">
    <property type="entry name" value="YgaC/TfoX-N like chaperone"/>
    <property type="match status" value="1"/>
</dbReference>
<sequence>MSSEFTHWLVEQMQVIGPVTARRMFGGQGLFIDGLMFAIIFDDQLYLKADDHSRQAFLDQGLEPFTYLRQGKRCALSYYQAPDELLAESPESLELMRLWGNAAYGAALRSRR</sequence>
<organism evidence="2 3">
    <name type="scientific">Marinobacterium mangrovicola</name>
    <dbReference type="NCBI Taxonomy" id="1476959"/>
    <lineage>
        <taxon>Bacteria</taxon>
        <taxon>Pseudomonadati</taxon>
        <taxon>Pseudomonadota</taxon>
        <taxon>Gammaproteobacteria</taxon>
        <taxon>Oceanospirillales</taxon>
        <taxon>Oceanospirillaceae</taxon>
        <taxon>Marinobacterium</taxon>
    </lineage>
</organism>
<dbReference type="InterPro" id="IPR047525">
    <property type="entry name" value="TfoX-like"/>
</dbReference>
<reference evidence="2 3" key="1">
    <citation type="submission" date="2019-03" db="EMBL/GenBank/DDBJ databases">
        <title>Genomic Encyclopedia of Archaeal and Bacterial Type Strains, Phase II (KMG-II): from individual species to whole genera.</title>
        <authorList>
            <person name="Goeker M."/>
        </authorList>
    </citation>
    <scope>NUCLEOTIDE SEQUENCE [LARGE SCALE GENOMIC DNA]</scope>
    <source>
        <strain evidence="2 3">DSM 27697</strain>
    </source>
</reference>
<comment type="caution">
    <text evidence="2">The sequence shown here is derived from an EMBL/GenBank/DDBJ whole genome shotgun (WGS) entry which is preliminary data.</text>
</comment>
<dbReference type="Pfam" id="PF04993">
    <property type="entry name" value="TfoX_N"/>
    <property type="match status" value="1"/>
</dbReference>
<dbReference type="PANTHER" id="PTHR36121">
    <property type="entry name" value="PROTEIN SXY"/>
    <property type="match status" value="1"/>
</dbReference>
<accession>A0A4R1GN65</accession>
<proteinExistence type="predicted"/>
<dbReference type="EMBL" id="SMFU01000007">
    <property type="protein sequence ID" value="TCK08275.1"/>
    <property type="molecule type" value="Genomic_DNA"/>
</dbReference>
<evidence type="ECO:0000313" key="2">
    <source>
        <dbReference type="EMBL" id="TCK08275.1"/>
    </source>
</evidence>
<dbReference type="OrthoDB" id="8687154at2"/>